<keyword evidence="1 2" id="KW-0147">Chitin-binding</keyword>
<name>A0A8H6KBA4_9PEZI</name>
<keyword evidence="6" id="KW-1185">Reference proteome</keyword>
<evidence type="ECO:0000313" key="5">
    <source>
        <dbReference type="EMBL" id="KAF6828444.1"/>
    </source>
</evidence>
<keyword evidence="3" id="KW-0732">Signal</keyword>
<gene>
    <name evidence="5" type="ORF">CPLU01_08527</name>
</gene>
<comment type="caution">
    <text evidence="2">Lacks conserved residue(s) required for the propagation of feature annotation.</text>
</comment>
<evidence type="ECO:0000259" key="4">
    <source>
        <dbReference type="PROSITE" id="PS50941"/>
    </source>
</evidence>
<sequence>MKSFPLGAAASSATLWLAILSSPFFARLSSADQCQPYTWNSLARLAAVDDAADPVPTEGASIDVQPGDINCRYWADTPEDVSYFTCTELATRYEITNDHFFLLNLELSKDCSDIKPQAEYCVDGFIEPVRALEGLCGPKNNNATCIGTDKQCCNSETWTCGDTAEDCAPGTCYEGDCVGDTVYSTDGTCGPNHGGRVCAGRWGTCCNNDGRCGSGDDFCGLFNCQDGDCDIWKQDEQPAGTKWTKDGMCGGAEGQRCSAKWGRCCNVNGVCGEKPADCYVERGCQDQFGICASSSGSAVSTSAAVPTSTATGTATSSAAATSTSTGPSSPACTGGSNAPGISDNLKGLCSYSCDFNHCPAGVCVCTGPATAPSDSIPELTGRHGCPDDNVTEDLAYYADLCEFTCSHGYCPAGACKYC</sequence>
<dbReference type="InterPro" id="IPR036861">
    <property type="entry name" value="Endochitinase-like_sf"/>
</dbReference>
<dbReference type="InterPro" id="IPR001002">
    <property type="entry name" value="Chitin-bd_1"/>
</dbReference>
<dbReference type="Proteomes" id="UP000654918">
    <property type="component" value="Unassembled WGS sequence"/>
</dbReference>
<dbReference type="PROSITE" id="PS50941">
    <property type="entry name" value="CHIT_BIND_I_2"/>
    <property type="match status" value="1"/>
</dbReference>
<reference evidence="5" key="1">
    <citation type="journal article" date="2020" name="Phytopathology">
        <title>Genome Sequence Resources of Colletotrichum truncatum, C. plurivorum, C. musicola, and C. sojae: Four Species Pathogenic to Soybean (Glycine max).</title>
        <authorList>
            <person name="Rogerio F."/>
            <person name="Boufleur T.R."/>
            <person name="Ciampi-Guillardi M."/>
            <person name="Sukno S.A."/>
            <person name="Thon M.R."/>
            <person name="Massola Junior N.S."/>
            <person name="Baroncelli R."/>
        </authorList>
    </citation>
    <scope>NUCLEOTIDE SEQUENCE</scope>
    <source>
        <strain evidence="5">LFN00145</strain>
    </source>
</reference>
<feature type="chain" id="PRO_5034303392" description="Chitin-binding type-1 domain-containing protein" evidence="3">
    <location>
        <begin position="32"/>
        <end position="418"/>
    </location>
</feature>
<feature type="signal peptide" evidence="3">
    <location>
        <begin position="1"/>
        <end position="31"/>
    </location>
</feature>
<keyword evidence="2" id="KW-1015">Disulfide bond</keyword>
<protein>
    <recommendedName>
        <fullName evidence="4">Chitin-binding type-1 domain-containing protein</fullName>
    </recommendedName>
</protein>
<feature type="disulfide bond" evidence="2">
    <location>
        <begin position="205"/>
        <end position="219"/>
    </location>
</feature>
<evidence type="ECO:0000256" key="3">
    <source>
        <dbReference type="SAM" id="SignalP"/>
    </source>
</evidence>
<comment type="caution">
    <text evidence="5">The sequence shown here is derived from an EMBL/GenBank/DDBJ whole genome shotgun (WGS) entry which is preliminary data.</text>
</comment>
<dbReference type="Gene3D" id="3.30.60.10">
    <property type="entry name" value="Endochitinase-like"/>
    <property type="match status" value="1"/>
</dbReference>
<dbReference type="AlphaFoldDB" id="A0A8H6KBA4"/>
<feature type="domain" description="Chitin-binding type-1" evidence="4">
    <location>
        <begin position="186"/>
        <end position="231"/>
    </location>
</feature>
<proteinExistence type="predicted"/>
<evidence type="ECO:0000313" key="6">
    <source>
        <dbReference type="Proteomes" id="UP000654918"/>
    </source>
</evidence>
<evidence type="ECO:0000256" key="1">
    <source>
        <dbReference type="ARBA" id="ARBA00022669"/>
    </source>
</evidence>
<accession>A0A8H6KBA4</accession>
<organism evidence="5 6">
    <name type="scientific">Colletotrichum plurivorum</name>
    <dbReference type="NCBI Taxonomy" id="2175906"/>
    <lineage>
        <taxon>Eukaryota</taxon>
        <taxon>Fungi</taxon>
        <taxon>Dikarya</taxon>
        <taxon>Ascomycota</taxon>
        <taxon>Pezizomycotina</taxon>
        <taxon>Sordariomycetes</taxon>
        <taxon>Hypocreomycetidae</taxon>
        <taxon>Glomerellales</taxon>
        <taxon>Glomerellaceae</taxon>
        <taxon>Colletotrichum</taxon>
        <taxon>Colletotrichum orchidearum species complex</taxon>
    </lineage>
</organism>
<dbReference type="EMBL" id="WIGO01000122">
    <property type="protein sequence ID" value="KAF6828444.1"/>
    <property type="molecule type" value="Genomic_DNA"/>
</dbReference>
<evidence type="ECO:0000256" key="2">
    <source>
        <dbReference type="PROSITE-ProRule" id="PRU00261"/>
    </source>
</evidence>
<dbReference type="GO" id="GO:0008061">
    <property type="term" value="F:chitin binding"/>
    <property type="evidence" value="ECO:0007669"/>
    <property type="project" value="UniProtKB-UniRule"/>
</dbReference>